<protein>
    <submittedName>
        <fullName evidence="3">tRNA 2-thiouridine synthesizing protein A</fullName>
    </submittedName>
</protein>
<dbReference type="PANTHER" id="PTHR33279">
    <property type="entry name" value="SULFUR CARRIER PROTEIN YEDF-RELATED"/>
    <property type="match status" value="1"/>
</dbReference>
<sequence length="80" mass="8599">MSEQTASLTLDCRGMRCPLPVIELARRLSDVAVGDVVEVAADDPAAATDVPAWCRMRGHEYVGALPAADGMPAYRVRRLS</sequence>
<dbReference type="EMBL" id="PYGE01000017">
    <property type="protein sequence ID" value="PSK99722.1"/>
    <property type="molecule type" value="Genomic_DNA"/>
</dbReference>
<dbReference type="Gene3D" id="3.30.110.40">
    <property type="entry name" value="TusA-like domain"/>
    <property type="match status" value="1"/>
</dbReference>
<dbReference type="Proteomes" id="UP000243528">
    <property type="component" value="Unassembled WGS sequence"/>
</dbReference>
<keyword evidence="4" id="KW-1185">Reference proteome</keyword>
<evidence type="ECO:0000256" key="1">
    <source>
        <dbReference type="ARBA" id="ARBA00008984"/>
    </source>
</evidence>
<comment type="similarity">
    <text evidence="1">Belongs to the sulfur carrier protein TusA family.</text>
</comment>
<evidence type="ECO:0000259" key="2">
    <source>
        <dbReference type="PROSITE" id="PS01148"/>
    </source>
</evidence>
<feature type="domain" description="UPF0033" evidence="2">
    <location>
        <begin position="10"/>
        <end position="34"/>
    </location>
</feature>
<gene>
    <name evidence="3" type="ORF">CLV30_11725</name>
</gene>
<dbReference type="SUPFAM" id="SSF64307">
    <property type="entry name" value="SirA-like"/>
    <property type="match status" value="1"/>
</dbReference>
<dbReference type="AlphaFoldDB" id="A0A2P8DR71"/>
<evidence type="ECO:0000313" key="3">
    <source>
        <dbReference type="EMBL" id="PSK99722.1"/>
    </source>
</evidence>
<name>A0A2P8DR71_9ACTN</name>
<dbReference type="InterPro" id="IPR001455">
    <property type="entry name" value="TusA-like"/>
</dbReference>
<organism evidence="3 4">
    <name type="scientific">Haloactinopolyspora alba</name>
    <dbReference type="NCBI Taxonomy" id="648780"/>
    <lineage>
        <taxon>Bacteria</taxon>
        <taxon>Bacillati</taxon>
        <taxon>Actinomycetota</taxon>
        <taxon>Actinomycetes</taxon>
        <taxon>Jiangellales</taxon>
        <taxon>Jiangellaceae</taxon>
        <taxon>Haloactinopolyspora</taxon>
    </lineage>
</organism>
<dbReference type="Pfam" id="PF01206">
    <property type="entry name" value="TusA"/>
    <property type="match status" value="1"/>
</dbReference>
<dbReference type="InterPro" id="IPR036868">
    <property type="entry name" value="TusA-like_sf"/>
</dbReference>
<dbReference type="PANTHER" id="PTHR33279:SF6">
    <property type="entry name" value="SULFUR CARRIER PROTEIN YEDF-RELATED"/>
    <property type="match status" value="1"/>
</dbReference>
<comment type="caution">
    <text evidence="3">The sequence shown here is derived from an EMBL/GenBank/DDBJ whole genome shotgun (WGS) entry which is preliminary data.</text>
</comment>
<evidence type="ECO:0000313" key="4">
    <source>
        <dbReference type="Proteomes" id="UP000243528"/>
    </source>
</evidence>
<reference evidence="3 4" key="1">
    <citation type="submission" date="2018-03" db="EMBL/GenBank/DDBJ databases">
        <title>Genomic Encyclopedia of Archaeal and Bacterial Type Strains, Phase II (KMG-II): from individual species to whole genera.</title>
        <authorList>
            <person name="Goeker M."/>
        </authorList>
    </citation>
    <scope>NUCLEOTIDE SEQUENCE [LARGE SCALE GENOMIC DNA]</scope>
    <source>
        <strain evidence="3 4">DSM 45211</strain>
    </source>
</reference>
<dbReference type="CDD" id="cd00291">
    <property type="entry name" value="SirA_YedF_YeeD"/>
    <property type="match status" value="1"/>
</dbReference>
<dbReference type="PROSITE" id="PS01148">
    <property type="entry name" value="UPF0033"/>
    <property type="match status" value="1"/>
</dbReference>
<accession>A0A2P8DR71</accession>
<proteinExistence type="inferred from homology"/>